<gene>
    <name evidence="1" type="ORF">C943_01302</name>
</gene>
<organism evidence="1 2">
    <name type="scientific">Mariniradius saccharolyticus AK6</name>
    <dbReference type="NCBI Taxonomy" id="1239962"/>
    <lineage>
        <taxon>Bacteria</taxon>
        <taxon>Pseudomonadati</taxon>
        <taxon>Bacteroidota</taxon>
        <taxon>Cytophagia</taxon>
        <taxon>Cytophagales</taxon>
        <taxon>Cyclobacteriaceae</taxon>
        <taxon>Mariniradius</taxon>
    </lineage>
</organism>
<dbReference type="Proteomes" id="UP000010953">
    <property type="component" value="Unassembled WGS sequence"/>
</dbReference>
<evidence type="ECO:0000313" key="1">
    <source>
        <dbReference type="EMBL" id="EMS32575.1"/>
    </source>
</evidence>
<protein>
    <submittedName>
        <fullName evidence="1">Uncharacterized protein</fullName>
    </submittedName>
</protein>
<keyword evidence="2" id="KW-1185">Reference proteome</keyword>
<accession>M7X539</accession>
<reference evidence="1" key="1">
    <citation type="submission" date="2013-01" db="EMBL/GenBank/DDBJ databases">
        <title>Genome assembly of Mariniradius saccharolyticus AK6.</title>
        <authorList>
            <person name="Vaidya B."/>
            <person name="Khatri I."/>
            <person name="Tanuku N.R.S."/>
            <person name="Subramanian S."/>
            <person name="Pinnaka A."/>
        </authorList>
    </citation>
    <scope>NUCLEOTIDE SEQUENCE [LARGE SCALE GENOMIC DNA]</scope>
    <source>
        <strain evidence="1">AK6</strain>
    </source>
</reference>
<dbReference type="InParanoid" id="M7X539"/>
<comment type="caution">
    <text evidence="1">The sequence shown here is derived from an EMBL/GenBank/DDBJ whole genome shotgun (WGS) entry which is preliminary data.</text>
</comment>
<dbReference type="AlphaFoldDB" id="M7X539"/>
<sequence>MVCYSKKIMGSFMTGKDSFFPSPIPSTLKGRVRFYSDGPWKILSTPPKHKQ</sequence>
<proteinExistence type="predicted"/>
<evidence type="ECO:0000313" key="2">
    <source>
        <dbReference type="Proteomes" id="UP000010953"/>
    </source>
</evidence>
<dbReference type="EMBL" id="AMZY02000013">
    <property type="protein sequence ID" value="EMS32575.1"/>
    <property type="molecule type" value="Genomic_DNA"/>
</dbReference>
<name>M7X539_9BACT</name>